<dbReference type="PANTHER" id="PTHR16047:SF7">
    <property type="entry name" value="E3 UBIQUITIN-PROTEIN LIGASE RFWD3"/>
    <property type="match status" value="1"/>
</dbReference>
<evidence type="ECO:0000256" key="3">
    <source>
        <dbReference type="PROSITE-ProRule" id="PRU00175"/>
    </source>
</evidence>
<evidence type="ECO:0000256" key="1">
    <source>
        <dbReference type="ARBA" id="ARBA00022771"/>
    </source>
</evidence>
<dbReference type="PANTHER" id="PTHR16047">
    <property type="entry name" value="RFWD3 PROTEIN"/>
    <property type="match status" value="1"/>
</dbReference>
<dbReference type="RefSeq" id="XP_022236195.1">
    <property type="nucleotide sequence ID" value="XM_022380487.1"/>
</dbReference>
<dbReference type="Gene3D" id="3.30.40.10">
    <property type="entry name" value="Zinc/RING finger domain, C3HC4 (zinc finger)"/>
    <property type="match status" value="1"/>
</dbReference>
<keyword evidence="2" id="KW-0862">Zinc</keyword>
<gene>
    <name evidence="8 9 10" type="primary">LOC106476687</name>
</gene>
<organism evidence="7 9">
    <name type="scientific">Limulus polyphemus</name>
    <name type="common">Atlantic horseshoe crab</name>
    <dbReference type="NCBI Taxonomy" id="6850"/>
    <lineage>
        <taxon>Eukaryota</taxon>
        <taxon>Metazoa</taxon>
        <taxon>Ecdysozoa</taxon>
        <taxon>Arthropoda</taxon>
        <taxon>Chelicerata</taxon>
        <taxon>Merostomata</taxon>
        <taxon>Xiphosura</taxon>
        <taxon>Limulidae</taxon>
        <taxon>Limulus</taxon>
    </lineage>
</organism>
<evidence type="ECO:0000313" key="8">
    <source>
        <dbReference type="RefSeq" id="XP_013792776.2"/>
    </source>
</evidence>
<dbReference type="GeneID" id="106476687"/>
<feature type="compositionally biased region" description="Low complexity" evidence="5">
    <location>
        <begin position="76"/>
        <end position="88"/>
    </location>
</feature>
<dbReference type="CDD" id="cd16450">
    <property type="entry name" value="mRING-C3HGC3_RFWD3"/>
    <property type="match status" value="1"/>
</dbReference>
<dbReference type="Proteomes" id="UP000694941">
    <property type="component" value="Unplaced"/>
</dbReference>
<evidence type="ECO:0000313" key="9">
    <source>
        <dbReference type="RefSeq" id="XP_022236194.1"/>
    </source>
</evidence>
<feature type="compositionally biased region" description="Acidic residues" evidence="5">
    <location>
        <begin position="1"/>
        <end position="30"/>
    </location>
</feature>
<keyword evidence="1 3" id="KW-0863">Zinc-finger</keyword>
<dbReference type="InterPro" id="IPR037381">
    <property type="entry name" value="RFWD3"/>
</dbReference>
<dbReference type="RefSeq" id="XP_022236194.1">
    <property type="nucleotide sequence ID" value="XM_022380486.1"/>
</dbReference>
<dbReference type="SMART" id="SM00184">
    <property type="entry name" value="RING"/>
    <property type="match status" value="1"/>
</dbReference>
<name>A0ABM1RXT9_LIMPO</name>
<keyword evidence="4" id="KW-0175">Coiled coil</keyword>
<evidence type="ECO:0000256" key="5">
    <source>
        <dbReference type="SAM" id="MobiDB-lite"/>
    </source>
</evidence>
<feature type="region of interest" description="Disordered" evidence="5">
    <location>
        <begin position="1"/>
        <end position="100"/>
    </location>
</feature>
<evidence type="ECO:0000259" key="6">
    <source>
        <dbReference type="PROSITE" id="PS50089"/>
    </source>
</evidence>
<protein>
    <submittedName>
        <fullName evidence="8 9">E3 ubiquitin-protein ligase RFWD3-like</fullName>
    </submittedName>
</protein>
<feature type="domain" description="RING-type" evidence="6">
    <location>
        <begin position="125"/>
        <end position="169"/>
    </location>
</feature>
<dbReference type="RefSeq" id="XP_013792776.2">
    <property type="nucleotide sequence ID" value="XM_013937322.2"/>
</dbReference>
<evidence type="ECO:0000256" key="2">
    <source>
        <dbReference type="ARBA" id="ARBA00022833"/>
    </source>
</evidence>
<keyword evidence="7" id="KW-1185">Reference proteome</keyword>
<sequence length="277" mass="31291">MSSTDDTDSMDVEVVETEDDDETEVSEESANDQHSSEDNDNSDNIEQSTRSAGHLETSSVAPASSDTTVEQHNRDVSTSSDPVLSSSLNPDGCKSEPKNGIQKISISPKCKENNLDESEEDGQICTICFDRWTNSGVHRLVSLKCGHLFGFSCIERWLKGQGAKCPQCNAAAKKSEIRTIYAKCLKVLDTSERDRAIKELDKEKELRRRAELEVAQTRLKYQMAVQECERIKKELMEKTETIDKLRCRVDKNIMNQCNAKSLGIIYIKHYILLLYRK</sequence>
<dbReference type="PROSITE" id="PS50089">
    <property type="entry name" value="ZF_RING_2"/>
    <property type="match status" value="1"/>
</dbReference>
<reference evidence="8 9" key="1">
    <citation type="submission" date="2025-05" db="UniProtKB">
        <authorList>
            <consortium name="RefSeq"/>
        </authorList>
    </citation>
    <scope>IDENTIFICATION</scope>
    <source>
        <tissue evidence="8 9">Muscle</tissue>
    </source>
</reference>
<feature type="compositionally biased region" description="Polar residues" evidence="5">
    <location>
        <begin position="44"/>
        <end position="68"/>
    </location>
</feature>
<accession>A0ABM1RXT9</accession>
<dbReference type="Pfam" id="PF13639">
    <property type="entry name" value="zf-RING_2"/>
    <property type="match status" value="1"/>
</dbReference>
<evidence type="ECO:0000313" key="10">
    <source>
        <dbReference type="RefSeq" id="XP_022236195.1"/>
    </source>
</evidence>
<dbReference type="InterPro" id="IPR013083">
    <property type="entry name" value="Znf_RING/FYVE/PHD"/>
</dbReference>
<keyword evidence="1 3" id="KW-0479">Metal-binding</keyword>
<dbReference type="InterPro" id="IPR001841">
    <property type="entry name" value="Znf_RING"/>
</dbReference>
<proteinExistence type="predicted"/>
<feature type="coiled-coil region" evidence="4">
    <location>
        <begin position="193"/>
        <end position="248"/>
    </location>
</feature>
<evidence type="ECO:0000313" key="7">
    <source>
        <dbReference type="Proteomes" id="UP000694941"/>
    </source>
</evidence>
<dbReference type="SUPFAM" id="SSF57850">
    <property type="entry name" value="RING/U-box"/>
    <property type="match status" value="1"/>
</dbReference>
<evidence type="ECO:0000256" key="4">
    <source>
        <dbReference type="SAM" id="Coils"/>
    </source>
</evidence>